<dbReference type="Gene3D" id="3.30.450.20">
    <property type="entry name" value="PAS domain"/>
    <property type="match status" value="1"/>
</dbReference>
<dbReference type="CDD" id="cd00130">
    <property type="entry name" value="PAS"/>
    <property type="match status" value="1"/>
</dbReference>
<dbReference type="PROSITE" id="PS50883">
    <property type="entry name" value="EAL"/>
    <property type="match status" value="1"/>
</dbReference>
<evidence type="ECO:0000313" key="10">
    <source>
        <dbReference type="EMBL" id="NHZ35553.1"/>
    </source>
</evidence>
<evidence type="ECO:0000259" key="6">
    <source>
        <dbReference type="PROSITE" id="PS50113"/>
    </source>
</evidence>
<dbReference type="Pfam" id="PF00990">
    <property type="entry name" value="GGDEF"/>
    <property type="match status" value="1"/>
</dbReference>
<dbReference type="Gene3D" id="3.30.450.350">
    <property type="entry name" value="CHASE domain"/>
    <property type="match status" value="1"/>
</dbReference>
<dbReference type="SUPFAM" id="SSF55073">
    <property type="entry name" value="Nucleotide cyclase"/>
    <property type="match status" value="1"/>
</dbReference>
<dbReference type="SUPFAM" id="SSF55785">
    <property type="entry name" value="PYP-like sensor domain (PAS domain)"/>
    <property type="match status" value="1"/>
</dbReference>
<dbReference type="NCBIfam" id="TIGR00229">
    <property type="entry name" value="sensory_box"/>
    <property type="match status" value="1"/>
</dbReference>
<proteinExistence type="predicted"/>
<accession>A0ABX0LS44</accession>
<evidence type="ECO:0000256" key="1">
    <source>
        <dbReference type="ARBA" id="ARBA00004370"/>
    </source>
</evidence>
<dbReference type="InterPro" id="IPR035965">
    <property type="entry name" value="PAS-like_dom_sf"/>
</dbReference>
<sequence>MGNLLRRVRISVSVSAALALLVGLCLTALLFASVRRIESHARTRAFQQDASLRINAVSDGLADAIEQLMVVNQLFNTVGVISREQFHTFTAPLLARYPELHGLSFQRLVSDAGRPAYEAAMRRREPGFSITEYVDERQGPARRRASYNVVEYIEPAEGNSAALGLDTAALLTYDDARSRSRRNGRATATGLLSLVQQRGFHTGFLVLAPVYQRQAPQASTDQRERAVIGETAAVFRVDHLIHTLLGRASLLDRPGMSINIYAAASAEPAQLAFSNGVAPRPPERGGARALLPAWLVYDHPPPVGAVFYVAGEPWFIEVAQEPRSFIESHAGSWYALLGGILSSLLTAAYIYSLVSRHSTIERVAGERTAALQFANLRLSEDLALRKRTEKALRLREKVIEVSANAVIICNAEGPDYAVEYVNPAFEAITGYSAAEVIGKSLKSMQGAGHDQQNIAEISAALSEQREGHAVLRNYRKDGSGYWNDLFIAPVRDDAGLISHFVVAQYDISAVMRFEAELQYQAGHDALTGLANRHLLNERLSGAIADAARAGAGLWVVFVDLDRFKFVNDTLGHEAGDAMLRVLGERLKSAVREGDTVARMGGDEFVVVLPGNPGNGAGLRVLQRITEVIAEPLLIQAHEFFVTCSLGVAVYPEDGATAETLTKHADIAMYRAKELGRNNYQFYCPAMNARTLERLRIEADLRHALERNELVLHYQPQVDVLSGAIVGMEALLRWEHPVLGVVSPASFISLAEEMGLIIPIGAWVIRTACLQNMAWQEAGLGKLRMAVNLSARQFTGKDLLQSVADALEESGLAARYLELELTESMVMNDVDSAITILRRLKELGVHIAIDDFGTGYSSLSYLRRFPIDVLKIDQSFVADIALGADGAAIVVSIISLAHSLRLKVIAEGVETAEQLAFLREHGCDEVQGYFFSRPVGALEFEHLIAQGRCAMA</sequence>
<dbReference type="PROSITE" id="PS50839">
    <property type="entry name" value="CHASE"/>
    <property type="match status" value="1"/>
</dbReference>
<comment type="subcellular location">
    <subcellularLocation>
        <location evidence="1">Membrane</location>
    </subcellularLocation>
</comment>
<gene>
    <name evidence="10" type="ORF">F0185_18490</name>
</gene>
<comment type="caution">
    <text evidence="10">The sequence shown here is derived from an EMBL/GenBank/DDBJ whole genome shotgun (WGS) entry which is preliminary data.</text>
</comment>
<keyword evidence="11" id="KW-1185">Reference proteome</keyword>
<evidence type="ECO:0000256" key="4">
    <source>
        <dbReference type="ARBA" id="ARBA00023136"/>
    </source>
</evidence>
<evidence type="ECO:0000256" key="3">
    <source>
        <dbReference type="ARBA" id="ARBA00022989"/>
    </source>
</evidence>
<dbReference type="PROSITE" id="PS50887">
    <property type="entry name" value="GGDEF"/>
    <property type="match status" value="1"/>
</dbReference>
<dbReference type="EMBL" id="VUYU01000012">
    <property type="protein sequence ID" value="NHZ35553.1"/>
    <property type="molecule type" value="Genomic_DNA"/>
</dbReference>
<dbReference type="InterPro" id="IPR001610">
    <property type="entry name" value="PAC"/>
</dbReference>
<dbReference type="Pfam" id="PF13426">
    <property type="entry name" value="PAS_9"/>
    <property type="match status" value="1"/>
</dbReference>
<keyword evidence="2" id="KW-0812">Transmembrane</keyword>
<dbReference type="Proteomes" id="UP000785613">
    <property type="component" value="Unassembled WGS sequence"/>
</dbReference>
<dbReference type="PANTHER" id="PTHR44757">
    <property type="entry name" value="DIGUANYLATE CYCLASE DGCP"/>
    <property type="match status" value="1"/>
</dbReference>
<feature type="domain" description="EAL" evidence="8">
    <location>
        <begin position="693"/>
        <end position="947"/>
    </location>
</feature>
<dbReference type="RefSeq" id="WP_167226894.1">
    <property type="nucleotide sequence ID" value="NZ_VUYU01000012.1"/>
</dbReference>
<dbReference type="InterPro" id="IPR001633">
    <property type="entry name" value="EAL_dom"/>
</dbReference>
<dbReference type="InterPro" id="IPR043128">
    <property type="entry name" value="Rev_trsase/Diguanyl_cyclase"/>
</dbReference>
<dbReference type="PROSITE" id="PS50112">
    <property type="entry name" value="PAS"/>
    <property type="match status" value="1"/>
</dbReference>
<feature type="domain" description="GGDEF" evidence="9">
    <location>
        <begin position="551"/>
        <end position="684"/>
    </location>
</feature>
<evidence type="ECO:0000313" key="11">
    <source>
        <dbReference type="Proteomes" id="UP000785613"/>
    </source>
</evidence>
<dbReference type="SMART" id="SM00086">
    <property type="entry name" value="PAC"/>
    <property type="match status" value="1"/>
</dbReference>
<dbReference type="PROSITE" id="PS50113">
    <property type="entry name" value="PAC"/>
    <property type="match status" value="1"/>
</dbReference>
<feature type="domain" description="CHASE" evidence="7">
    <location>
        <begin position="77"/>
        <end position="261"/>
    </location>
</feature>
<dbReference type="SMART" id="SM00091">
    <property type="entry name" value="PAS"/>
    <property type="match status" value="1"/>
</dbReference>
<dbReference type="SMART" id="SM00267">
    <property type="entry name" value="GGDEF"/>
    <property type="match status" value="1"/>
</dbReference>
<name>A0ABX0LS44_9BURK</name>
<evidence type="ECO:0000256" key="2">
    <source>
        <dbReference type="ARBA" id="ARBA00022692"/>
    </source>
</evidence>
<dbReference type="InterPro" id="IPR035919">
    <property type="entry name" value="EAL_sf"/>
</dbReference>
<reference evidence="10 11" key="1">
    <citation type="submission" date="2019-09" db="EMBL/GenBank/DDBJ databases">
        <title>Taxonomy of Antarctic Massilia spp.: description of Massilia rubra sp. nov., Massilia aquatica sp. nov., Massilia mucilaginosa sp. nov., Massilia frigida sp. nov. isolated from streams, lakes and regoliths.</title>
        <authorList>
            <person name="Holochova P."/>
            <person name="Sedlacek I."/>
            <person name="Kralova S."/>
            <person name="Maslanova I."/>
            <person name="Busse H.-J."/>
            <person name="Stankova E."/>
            <person name="Vrbovska V."/>
            <person name="Kovarovic V."/>
            <person name="Bartak M."/>
            <person name="Svec P."/>
            <person name="Pantucek R."/>
        </authorList>
    </citation>
    <scope>NUCLEOTIDE SEQUENCE [LARGE SCALE GENOMIC DNA]</scope>
    <source>
        <strain evidence="10 11">CCM 8692</strain>
    </source>
</reference>
<evidence type="ECO:0000259" key="9">
    <source>
        <dbReference type="PROSITE" id="PS50887"/>
    </source>
</evidence>
<dbReference type="InterPro" id="IPR000160">
    <property type="entry name" value="GGDEF_dom"/>
</dbReference>
<organism evidence="10 11">
    <name type="scientific">Massilia rubra</name>
    <dbReference type="NCBI Taxonomy" id="2607910"/>
    <lineage>
        <taxon>Bacteria</taxon>
        <taxon>Pseudomonadati</taxon>
        <taxon>Pseudomonadota</taxon>
        <taxon>Betaproteobacteria</taxon>
        <taxon>Burkholderiales</taxon>
        <taxon>Oxalobacteraceae</taxon>
        <taxon>Telluria group</taxon>
        <taxon>Massilia</taxon>
    </lineage>
</organism>
<feature type="domain" description="PAC" evidence="6">
    <location>
        <begin position="465"/>
        <end position="519"/>
    </location>
</feature>
<keyword evidence="3" id="KW-1133">Transmembrane helix</keyword>
<dbReference type="InterPro" id="IPR000014">
    <property type="entry name" value="PAS"/>
</dbReference>
<dbReference type="InterPro" id="IPR042240">
    <property type="entry name" value="CHASE_sf"/>
</dbReference>
<dbReference type="InterPro" id="IPR000700">
    <property type="entry name" value="PAS-assoc_C"/>
</dbReference>
<protein>
    <submittedName>
        <fullName evidence="10">EAL domain-containing protein</fullName>
    </submittedName>
</protein>
<dbReference type="Gene3D" id="3.30.70.270">
    <property type="match status" value="1"/>
</dbReference>
<dbReference type="SMART" id="SM01079">
    <property type="entry name" value="CHASE"/>
    <property type="match status" value="1"/>
</dbReference>
<dbReference type="Gene3D" id="3.20.20.450">
    <property type="entry name" value="EAL domain"/>
    <property type="match status" value="1"/>
</dbReference>
<evidence type="ECO:0000259" key="8">
    <source>
        <dbReference type="PROSITE" id="PS50883"/>
    </source>
</evidence>
<keyword evidence="4" id="KW-0472">Membrane</keyword>
<dbReference type="CDD" id="cd01948">
    <property type="entry name" value="EAL"/>
    <property type="match status" value="1"/>
</dbReference>
<dbReference type="SUPFAM" id="SSF141868">
    <property type="entry name" value="EAL domain-like"/>
    <property type="match status" value="1"/>
</dbReference>
<dbReference type="SMART" id="SM00052">
    <property type="entry name" value="EAL"/>
    <property type="match status" value="1"/>
</dbReference>
<dbReference type="Pfam" id="PF03924">
    <property type="entry name" value="CHASE"/>
    <property type="match status" value="1"/>
</dbReference>
<dbReference type="InterPro" id="IPR029787">
    <property type="entry name" value="Nucleotide_cyclase"/>
</dbReference>
<dbReference type="Pfam" id="PF00563">
    <property type="entry name" value="EAL"/>
    <property type="match status" value="1"/>
</dbReference>
<dbReference type="InterPro" id="IPR006189">
    <property type="entry name" value="CHASE_dom"/>
</dbReference>
<dbReference type="NCBIfam" id="TIGR00254">
    <property type="entry name" value="GGDEF"/>
    <property type="match status" value="1"/>
</dbReference>
<feature type="domain" description="PAS" evidence="5">
    <location>
        <begin position="391"/>
        <end position="441"/>
    </location>
</feature>
<evidence type="ECO:0000259" key="7">
    <source>
        <dbReference type="PROSITE" id="PS50839"/>
    </source>
</evidence>
<dbReference type="InterPro" id="IPR052155">
    <property type="entry name" value="Biofilm_reg_signaling"/>
</dbReference>
<evidence type="ECO:0000259" key="5">
    <source>
        <dbReference type="PROSITE" id="PS50112"/>
    </source>
</evidence>
<dbReference type="PANTHER" id="PTHR44757:SF2">
    <property type="entry name" value="BIOFILM ARCHITECTURE MAINTENANCE PROTEIN MBAA"/>
    <property type="match status" value="1"/>
</dbReference>
<dbReference type="CDD" id="cd01949">
    <property type="entry name" value="GGDEF"/>
    <property type="match status" value="1"/>
</dbReference>